<evidence type="ECO:0000313" key="3">
    <source>
        <dbReference type="Proteomes" id="UP000593567"/>
    </source>
</evidence>
<comment type="caution">
    <text evidence="2">The sequence shown here is derived from an EMBL/GenBank/DDBJ whole genome shotgun (WGS) entry which is preliminary data.</text>
</comment>
<protein>
    <submittedName>
        <fullName evidence="2">Uncharacterized protein</fullName>
    </submittedName>
</protein>
<evidence type="ECO:0000256" key="1">
    <source>
        <dbReference type="SAM" id="Coils"/>
    </source>
</evidence>
<dbReference type="AlphaFoldDB" id="A0A7J7JNP3"/>
<gene>
    <name evidence="2" type="ORF">EB796_014433</name>
</gene>
<accession>A0A7J7JNP3</accession>
<sequence>MSGEEELLEKAIQKLEDNVLKGDEELTVQSEDGKGSEKVAARVRDIVTKSLTDNPAEAAMSSPSNNPLAEENRMLQAELNRLEDLLSQSRAERDEIGIKYNAVINDKTTAAEKAAWDINC</sequence>
<feature type="coiled-coil region" evidence="1">
    <location>
        <begin position="65"/>
        <end position="95"/>
    </location>
</feature>
<organism evidence="2 3">
    <name type="scientific">Bugula neritina</name>
    <name type="common">Brown bryozoan</name>
    <name type="synonym">Sertularia neritina</name>
    <dbReference type="NCBI Taxonomy" id="10212"/>
    <lineage>
        <taxon>Eukaryota</taxon>
        <taxon>Metazoa</taxon>
        <taxon>Spiralia</taxon>
        <taxon>Lophotrochozoa</taxon>
        <taxon>Bryozoa</taxon>
        <taxon>Gymnolaemata</taxon>
        <taxon>Cheilostomatida</taxon>
        <taxon>Flustrina</taxon>
        <taxon>Buguloidea</taxon>
        <taxon>Bugulidae</taxon>
        <taxon>Bugula</taxon>
    </lineage>
</organism>
<keyword evidence="1" id="KW-0175">Coiled coil</keyword>
<dbReference type="OrthoDB" id="3549872at2759"/>
<reference evidence="2" key="1">
    <citation type="submission" date="2020-06" db="EMBL/GenBank/DDBJ databases">
        <title>Draft genome of Bugula neritina, a colonial animal packing powerful symbionts and potential medicines.</title>
        <authorList>
            <person name="Rayko M."/>
        </authorList>
    </citation>
    <scope>NUCLEOTIDE SEQUENCE [LARGE SCALE GENOMIC DNA]</scope>
    <source>
        <strain evidence="2">Kwan_BN1</strain>
    </source>
</reference>
<proteinExistence type="predicted"/>
<keyword evidence="3" id="KW-1185">Reference proteome</keyword>
<name>A0A7J7JNP3_BUGNE</name>
<dbReference type="EMBL" id="VXIV02002114">
    <property type="protein sequence ID" value="KAF6027261.1"/>
    <property type="molecule type" value="Genomic_DNA"/>
</dbReference>
<evidence type="ECO:0000313" key="2">
    <source>
        <dbReference type="EMBL" id="KAF6027261.1"/>
    </source>
</evidence>
<dbReference type="Proteomes" id="UP000593567">
    <property type="component" value="Unassembled WGS sequence"/>
</dbReference>